<feature type="compositionally biased region" description="Basic and acidic residues" evidence="2">
    <location>
        <begin position="657"/>
        <end position="678"/>
    </location>
</feature>
<evidence type="ECO:0000313" key="4">
    <source>
        <dbReference type="EMBL" id="KAF4689976.1"/>
    </source>
</evidence>
<keyword evidence="1" id="KW-0479">Metal-binding</keyword>
<dbReference type="PROSITE" id="PS50103">
    <property type="entry name" value="ZF_C3H1"/>
    <property type="match status" value="1"/>
</dbReference>
<feature type="zinc finger region" description="C3H1-type" evidence="1">
    <location>
        <begin position="608"/>
        <end position="635"/>
    </location>
</feature>
<feature type="domain" description="C3H1-type" evidence="3">
    <location>
        <begin position="608"/>
        <end position="635"/>
    </location>
</feature>
<evidence type="ECO:0000313" key="5">
    <source>
        <dbReference type="Proteomes" id="UP000541610"/>
    </source>
</evidence>
<dbReference type="InterPro" id="IPR052055">
    <property type="entry name" value="Hepadnavirus_pol/RT"/>
</dbReference>
<dbReference type="Gene3D" id="4.10.1000.10">
    <property type="entry name" value="Zinc finger, CCCH-type"/>
    <property type="match status" value="1"/>
</dbReference>
<gene>
    <name evidence="4" type="ORF">FOZ60_000895</name>
</gene>
<sequence>MADDNQDAIAAAATAAAAAAGGAEANKIEINDDVRTIVHSVCPSPDVENEILDALSRHGLISTSLIGNLSSTFFDRACEGLSVAAGAAMSALTADISAFVKKRRKVAIDSQFKQSGSSLDVSQLISAVAASYKTVLPPSALHGVSNEIVSQVRDKDNGHYLPFSALLPKDTSADANGEKLFNFSVSKAEKGENLFSGLNKSKKIASIKDLVYCGLRYALLVAAVVSPDHLSALDVVSRCSPTGAVPIQAVVNSYTYQLGQGQVGHSCQGGAKSGTSTKYSPLFMSNLIPDWDQPMPLLWTSSTQPPINLSQAWSTAGQPPTQQATASSEEMPLHPYVLDNMQLGPLDFILDNELQPDVEYDSNASEADEDLNDLLVDEALPLVEWSFTQRKKPLAIIAGYPFWRKAPTNKDKTRVRYVCTTPRCPAVAYADVIRSNDFDEPAEVFNGLTTDTMPNHTHSPPVSDTFWQKRFQALLRQKTNDDFIRPAKSIYTAALADVPPPVRGAIPLYERFKTSIYRMKRQHIPSDPKSLDDLILPPSVKTSSVEELVLYDDRYRRSVASLVAASPDRSVRDCFVNDAYPTLLAEFSFTRSRAVPRDSVSHQANKQGSKSGICYAFRDGNCRFGNNCRFRHSGGSKKAPGDSESAAGGRSKPSGEPQRKAGDKEDKKASSDHGERPRCSTATDHVSWLQQRAVEAVEQSDASTGYQDGTGLGATRPSAFSAEVCPIGVAEVTKILLEEASSLEANGCLRDLAGSPSPEQVKELERSFQSAADSVVPKLCAALGCSDRLSACGSPIRAELGEALAVATNDPDSNLFVEINQGLNLGVNPPVPPTGVYPAAKSKKHLDKSMEVFNLKRAYRNFSSVELQPEVCRVILHREVALGRMRRLSVAQAAHAAHRLYAKMALIPKGDQEYRLIEDHSRSGLNGLCKLSETCSLPRSRDIRTGLSDLLHGDSTSTPCPCGRDGAGKGPYDYIFLKARTSARLGQDVYENLALPFGAGTSPFHWCRTSAALCRIVASLLRCAFGHAKFLSLIYVDDGLLALPKPYYVVGSILALLVWRCLNFDINWGKCQFGVRAVKFIGYEATLLPGGEAEVGVHPDIFSSIRDILLSFVDEKRVTPAPLSKVLGKLVFASQGMRHLKGFLQPLYALLNVFEKKHLRSIKLKPSSRTFGSVLFWLGIAENPLCRSRVSSPRSVAGRLVVASDASTEFMGGWASDGTRGLWFQLEANSGSLGEWAKLLSDASPVGVPTHRDIALLELVAAVVSLHLAASLTPWDSSLSTVPGSESYPCQTVVLFCDNAGIVGVLKKLYSPKPALAAILRGVAHWFGRLTDRLVLAHVSSTENWLADNISRDILAGVPSHWRRATLELNDVLTSGNLGPGALEPSSGQPLSLRSKSITSTPVGVRRSGGNPVCCASQQVAVASRFRSMSGEGVGPLMPSRSKRAMVRDFLGQFDREEATALADSFASTGLASSTNSLYDSTVVFFEEVIGGKAFPLRVQDLSLLVWALTSCSYAYNSISTFVSALRSRNKSAGFWLTPGEDFQVGHILKAARKATGGHPVRKMRPITRSELLELFRNAPPRPMSF</sequence>
<dbReference type="GO" id="GO:0008270">
    <property type="term" value="F:zinc ion binding"/>
    <property type="evidence" value="ECO:0007669"/>
    <property type="project" value="UniProtKB-KW"/>
</dbReference>
<protein>
    <recommendedName>
        <fullName evidence="3">C3H1-type domain-containing protein</fullName>
    </recommendedName>
</protein>
<proteinExistence type="predicted"/>
<dbReference type="SUPFAM" id="SSF56672">
    <property type="entry name" value="DNA/RNA polymerases"/>
    <property type="match status" value="1"/>
</dbReference>
<dbReference type="InterPro" id="IPR043502">
    <property type="entry name" value="DNA/RNA_pol_sf"/>
</dbReference>
<evidence type="ECO:0000256" key="1">
    <source>
        <dbReference type="PROSITE-ProRule" id="PRU00723"/>
    </source>
</evidence>
<dbReference type="OrthoDB" id="445734at2759"/>
<dbReference type="InterPro" id="IPR000571">
    <property type="entry name" value="Znf_CCCH"/>
</dbReference>
<reference evidence="4 5" key="1">
    <citation type="submission" date="2020-04" db="EMBL/GenBank/DDBJ databases">
        <title>Perkinsus olseni comparative genomics.</title>
        <authorList>
            <person name="Bogema D.R."/>
        </authorList>
    </citation>
    <scope>NUCLEOTIDE SEQUENCE [LARGE SCALE GENOMIC DNA]</scope>
    <source>
        <strain evidence="4">00978-12</strain>
    </source>
</reference>
<dbReference type="Proteomes" id="UP000541610">
    <property type="component" value="Unassembled WGS sequence"/>
</dbReference>
<dbReference type="PANTHER" id="PTHR33050">
    <property type="entry name" value="REVERSE TRANSCRIPTASE DOMAIN-CONTAINING PROTEIN"/>
    <property type="match status" value="1"/>
</dbReference>
<comment type="caution">
    <text evidence="4">The sequence shown here is derived from an EMBL/GenBank/DDBJ whole genome shotgun (WGS) entry which is preliminary data.</text>
</comment>
<accession>A0A7J6P2M8</accession>
<evidence type="ECO:0000259" key="3">
    <source>
        <dbReference type="PROSITE" id="PS50103"/>
    </source>
</evidence>
<dbReference type="PANTHER" id="PTHR33050:SF7">
    <property type="entry name" value="RIBONUCLEASE H"/>
    <property type="match status" value="1"/>
</dbReference>
<dbReference type="SMART" id="SM00356">
    <property type="entry name" value="ZnF_C3H1"/>
    <property type="match status" value="1"/>
</dbReference>
<organism evidence="4 5">
    <name type="scientific">Perkinsus olseni</name>
    <name type="common">Perkinsus atlanticus</name>
    <dbReference type="NCBI Taxonomy" id="32597"/>
    <lineage>
        <taxon>Eukaryota</taxon>
        <taxon>Sar</taxon>
        <taxon>Alveolata</taxon>
        <taxon>Perkinsozoa</taxon>
        <taxon>Perkinsea</taxon>
        <taxon>Perkinsida</taxon>
        <taxon>Perkinsidae</taxon>
        <taxon>Perkinsus</taxon>
    </lineage>
</organism>
<keyword evidence="1" id="KW-0862">Zinc</keyword>
<name>A0A7J6P2M8_PEROL</name>
<dbReference type="EMBL" id="JABANP010000110">
    <property type="protein sequence ID" value="KAF4689976.1"/>
    <property type="molecule type" value="Genomic_DNA"/>
</dbReference>
<evidence type="ECO:0000256" key="2">
    <source>
        <dbReference type="SAM" id="MobiDB-lite"/>
    </source>
</evidence>
<feature type="region of interest" description="Disordered" evidence="2">
    <location>
        <begin position="633"/>
        <end position="685"/>
    </location>
</feature>
<keyword evidence="1" id="KW-0863">Zinc-finger</keyword>